<keyword evidence="7 13" id="KW-0812">Transmembrane</keyword>
<keyword evidence="5" id="KW-0145">Chemotaxis</keyword>
<dbReference type="Proteomes" id="UP000033358">
    <property type="component" value="Unassembled WGS sequence"/>
</dbReference>
<evidence type="ECO:0000256" key="9">
    <source>
        <dbReference type="ARBA" id="ARBA00022781"/>
    </source>
</evidence>
<feature type="domain" description="Motility protein A N-terminal" evidence="15">
    <location>
        <begin position="4"/>
        <end position="93"/>
    </location>
</feature>
<comment type="caution">
    <text evidence="16">The sequence shown here is derived from an EMBL/GenBank/DDBJ whole genome shotgun (WGS) entry which is preliminary data.</text>
</comment>
<evidence type="ECO:0000256" key="2">
    <source>
        <dbReference type="ARBA" id="ARBA00008038"/>
    </source>
</evidence>
<keyword evidence="3" id="KW-0813">Transport</keyword>
<reference evidence="16 17" key="1">
    <citation type="submission" date="2015-02" db="EMBL/GenBank/DDBJ databases">
        <title>Single cell genomics of a rare environmental alphaproteobacterium provides unique insights into Rickettsiaceae evolution.</title>
        <authorList>
            <person name="Martijn J."/>
            <person name="Schulz F."/>
            <person name="Zaremba-Niedzwiedzka K."/>
            <person name="Viklund J."/>
            <person name="Stepanauskas R."/>
            <person name="Andersson S.G.E."/>
            <person name="Horn M."/>
            <person name="Guy L."/>
            <person name="Ettema T.J.G."/>
        </authorList>
    </citation>
    <scope>NUCLEOTIDE SEQUENCE [LARGE SCALE GENOMIC DNA]</scope>
    <source>
        <strain evidence="16 17">SCGC AAA041-L04</strain>
    </source>
</reference>
<evidence type="ECO:0000259" key="15">
    <source>
        <dbReference type="Pfam" id="PF20560"/>
    </source>
</evidence>
<keyword evidence="6" id="KW-0997">Cell inner membrane</keyword>
<keyword evidence="4" id="KW-1003">Cell membrane</keyword>
<dbReference type="GO" id="GO:1902600">
    <property type="term" value="P:proton transmembrane transport"/>
    <property type="evidence" value="ECO:0007669"/>
    <property type="project" value="UniProtKB-KW"/>
</dbReference>
<dbReference type="InterPro" id="IPR047055">
    <property type="entry name" value="MotA-like"/>
</dbReference>
<dbReference type="PANTHER" id="PTHR30433:SF4">
    <property type="entry name" value="MOTILITY PROTEIN A"/>
    <property type="match status" value="1"/>
</dbReference>
<protein>
    <submittedName>
        <fullName evidence="16">Motility protein A</fullName>
    </submittedName>
</protein>
<dbReference type="GO" id="GO:0071978">
    <property type="term" value="P:bacterial-type flagellum-dependent swarming motility"/>
    <property type="evidence" value="ECO:0007669"/>
    <property type="project" value="InterPro"/>
</dbReference>
<dbReference type="InterPro" id="IPR022522">
    <property type="entry name" value="Flagellar_motor_stator_MotA"/>
</dbReference>
<feature type="transmembrane region" description="Helical" evidence="13">
    <location>
        <begin position="174"/>
        <end position="191"/>
    </location>
</feature>
<accession>A0A0F5MNV7</accession>
<evidence type="ECO:0000256" key="11">
    <source>
        <dbReference type="ARBA" id="ARBA00023065"/>
    </source>
</evidence>
<dbReference type="InterPro" id="IPR002898">
    <property type="entry name" value="MotA_ExbB_proton_chnl"/>
</dbReference>
<evidence type="ECO:0000256" key="5">
    <source>
        <dbReference type="ARBA" id="ARBA00022500"/>
    </source>
</evidence>
<evidence type="ECO:0000256" key="6">
    <source>
        <dbReference type="ARBA" id="ARBA00022519"/>
    </source>
</evidence>
<dbReference type="GO" id="GO:0005886">
    <property type="term" value="C:plasma membrane"/>
    <property type="evidence" value="ECO:0007669"/>
    <property type="project" value="UniProtKB-SubCell"/>
</dbReference>
<keyword evidence="12 13" id="KW-0472">Membrane</keyword>
<evidence type="ECO:0000256" key="4">
    <source>
        <dbReference type="ARBA" id="ARBA00022475"/>
    </source>
</evidence>
<comment type="similarity">
    <text evidence="2">Belongs to the MotA family.</text>
</comment>
<evidence type="ECO:0000256" key="7">
    <source>
        <dbReference type="ARBA" id="ARBA00022692"/>
    </source>
</evidence>
<feature type="domain" description="MotA/TolQ/ExbB proton channel" evidence="14">
    <location>
        <begin position="136"/>
        <end position="229"/>
    </location>
</feature>
<dbReference type="PROSITE" id="PS01307">
    <property type="entry name" value="MOTA"/>
    <property type="match status" value="1"/>
</dbReference>
<evidence type="ECO:0000256" key="10">
    <source>
        <dbReference type="ARBA" id="ARBA00022989"/>
    </source>
</evidence>
<evidence type="ECO:0000256" key="3">
    <source>
        <dbReference type="ARBA" id="ARBA00022448"/>
    </source>
</evidence>
<dbReference type="Pfam" id="PF20560">
    <property type="entry name" value="MotA_N"/>
    <property type="match status" value="1"/>
</dbReference>
<keyword evidence="9" id="KW-0375">Hydrogen ion transport</keyword>
<dbReference type="Pfam" id="PF01618">
    <property type="entry name" value="MotA_ExbB"/>
    <property type="match status" value="1"/>
</dbReference>
<feature type="transmembrane region" description="Helical" evidence="13">
    <location>
        <begin position="197"/>
        <end position="220"/>
    </location>
</feature>
<sequence>MLFLVGVFVVFGSVVTGYLMHHGQMGVLWQPNEFVIIIGAAIGSFIISNPKDTIMDSLKGLKCLFKGKPYNKKHYLQALCLLFFIFKLMKTKGSLAIEAHIDNPHESELFKKYPLILHDHHVTDFICDCLRLLVMGVADHYQIEDMIDRDMEVHHHEGLTAAGAVTNMGDAMPALGIVAAVLGVITTMKSISEPPEVLGGLIAAALVGTFTGVLLSYGIIAPIGSFMSKFTEAQGVFLRCIKSGLISHLQGNSPTISVEYIRKTMPMHERPGFKEVEAELNKE</sequence>
<evidence type="ECO:0000256" key="12">
    <source>
        <dbReference type="ARBA" id="ARBA00023136"/>
    </source>
</evidence>
<evidence type="ECO:0000256" key="8">
    <source>
        <dbReference type="ARBA" id="ARBA00022779"/>
    </source>
</evidence>
<gene>
    <name evidence="16" type="primary">motA</name>
    <name evidence="16" type="ORF">SZ25_00531</name>
</gene>
<organism evidence="16 17">
    <name type="scientific">Candidatus Arcanibacter lacustris</name>
    <dbReference type="NCBI Taxonomy" id="1607817"/>
    <lineage>
        <taxon>Bacteria</taxon>
        <taxon>Pseudomonadati</taxon>
        <taxon>Pseudomonadota</taxon>
        <taxon>Alphaproteobacteria</taxon>
        <taxon>Rickettsiales</taxon>
        <taxon>Candidatus Arcanibacter</taxon>
    </lineage>
</organism>
<dbReference type="PANTHER" id="PTHR30433">
    <property type="entry name" value="CHEMOTAXIS PROTEIN MOTA"/>
    <property type="match status" value="1"/>
</dbReference>
<feature type="transmembrane region" description="Helical" evidence="13">
    <location>
        <begin position="27"/>
        <end position="47"/>
    </location>
</feature>
<dbReference type="AlphaFoldDB" id="A0A0F5MNV7"/>
<dbReference type="InterPro" id="IPR046786">
    <property type="entry name" value="MotA_N"/>
</dbReference>
<keyword evidence="11" id="KW-0406">Ion transport</keyword>
<dbReference type="NCBIfam" id="TIGR03818">
    <property type="entry name" value="MotA1"/>
    <property type="match status" value="1"/>
</dbReference>
<evidence type="ECO:0000256" key="13">
    <source>
        <dbReference type="SAM" id="Phobius"/>
    </source>
</evidence>
<proteinExistence type="inferred from homology"/>
<evidence type="ECO:0000256" key="1">
    <source>
        <dbReference type="ARBA" id="ARBA00004429"/>
    </source>
</evidence>
<dbReference type="GO" id="GO:0006935">
    <property type="term" value="P:chemotaxis"/>
    <property type="evidence" value="ECO:0007669"/>
    <property type="project" value="UniProtKB-KW"/>
</dbReference>
<keyword evidence="10 13" id="KW-1133">Transmembrane helix</keyword>
<dbReference type="PATRIC" id="fig|1607817.3.peg.528"/>
<comment type="subcellular location">
    <subcellularLocation>
        <location evidence="1">Cell inner membrane</location>
        <topology evidence="1">Multi-pass membrane protein</topology>
    </subcellularLocation>
</comment>
<evidence type="ECO:0000313" key="17">
    <source>
        <dbReference type="Proteomes" id="UP000033358"/>
    </source>
</evidence>
<evidence type="ECO:0000259" key="14">
    <source>
        <dbReference type="Pfam" id="PF01618"/>
    </source>
</evidence>
<evidence type="ECO:0000313" key="16">
    <source>
        <dbReference type="EMBL" id="KKB96381.1"/>
    </source>
</evidence>
<dbReference type="InterPro" id="IPR000540">
    <property type="entry name" value="Flag_MotA_CS"/>
</dbReference>
<name>A0A0F5MNV7_9RICK</name>
<keyword evidence="17" id="KW-1185">Reference proteome</keyword>
<keyword evidence="8" id="KW-0283">Flagellar rotation</keyword>
<dbReference type="EMBL" id="JYHA01000087">
    <property type="protein sequence ID" value="KKB96381.1"/>
    <property type="molecule type" value="Genomic_DNA"/>
</dbReference>